<evidence type="ECO:0000313" key="2">
    <source>
        <dbReference type="EMBL" id="KAK7692523.1"/>
    </source>
</evidence>
<evidence type="ECO:0000256" key="1">
    <source>
        <dbReference type="SAM" id="SignalP"/>
    </source>
</evidence>
<keyword evidence="3" id="KW-1185">Reference proteome</keyword>
<dbReference type="EMBL" id="JASBNA010000004">
    <property type="protein sequence ID" value="KAK7692523.1"/>
    <property type="molecule type" value="Genomic_DNA"/>
</dbReference>
<dbReference type="GO" id="GO:0020037">
    <property type="term" value="F:heme binding"/>
    <property type="evidence" value="ECO:0007669"/>
    <property type="project" value="InterPro"/>
</dbReference>
<sequence>MDSFVLILLAPSLLLFFKLIDSFIHPARSPLNILPGPPSPHWLFGWFFAERRQDVVSLTTEWIEKYGRNIRTTTLFRKNRLVTVDFRALNHILMHSADYTKPRLLSNQLWLFKNGILLAEGDRHRQQRRVMNPAFGPAQIRGLTDIFVEKAFKLRDVWETQLAEMCNGATINVAEGLSRMTLDVIGLAGFGYDFNSLDSNDTPCELKQALTTVISAPITTRLEVLQVFFPILRIIPTDRIRRVKHASEVMRHLGMQLVQEKKAAVMASISSKKGVTTSDVHDRDLLSLLIKANMSSDIPAHQRMSDEDVLARMFFASFPLDIYTDLIYVFWI</sequence>
<gene>
    <name evidence="2" type="ORF">QCA50_004153</name>
</gene>
<dbReference type="InterPro" id="IPR039983">
    <property type="entry name" value="CYP46A1"/>
</dbReference>
<dbReference type="PANTHER" id="PTHR24293:SF0">
    <property type="entry name" value="CYP46A1 PROTEIN-RELATED"/>
    <property type="match status" value="1"/>
</dbReference>
<dbReference type="Proteomes" id="UP001385951">
    <property type="component" value="Unassembled WGS sequence"/>
</dbReference>
<dbReference type="InterPro" id="IPR001128">
    <property type="entry name" value="Cyt_P450"/>
</dbReference>
<protein>
    <recommendedName>
        <fullName evidence="4">Cytochrome P450</fullName>
    </recommendedName>
</protein>
<organism evidence="2 3">
    <name type="scientific">Cerrena zonata</name>
    <dbReference type="NCBI Taxonomy" id="2478898"/>
    <lineage>
        <taxon>Eukaryota</taxon>
        <taxon>Fungi</taxon>
        <taxon>Dikarya</taxon>
        <taxon>Basidiomycota</taxon>
        <taxon>Agaricomycotina</taxon>
        <taxon>Agaricomycetes</taxon>
        <taxon>Polyporales</taxon>
        <taxon>Cerrenaceae</taxon>
        <taxon>Cerrena</taxon>
    </lineage>
</organism>
<keyword evidence="1" id="KW-0732">Signal</keyword>
<comment type="caution">
    <text evidence="2">The sequence shown here is derived from an EMBL/GenBank/DDBJ whole genome shotgun (WGS) entry which is preliminary data.</text>
</comment>
<reference evidence="2 3" key="1">
    <citation type="submission" date="2022-09" db="EMBL/GenBank/DDBJ databases">
        <authorList>
            <person name="Palmer J.M."/>
        </authorList>
    </citation>
    <scope>NUCLEOTIDE SEQUENCE [LARGE SCALE GENOMIC DNA]</scope>
    <source>
        <strain evidence="2 3">DSM 7382</strain>
    </source>
</reference>
<dbReference type="GO" id="GO:0005506">
    <property type="term" value="F:iron ion binding"/>
    <property type="evidence" value="ECO:0007669"/>
    <property type="project" value="InterPro"/>
</dbReference>
<dbReference type="GO" id="GO:0033781">
    <property type="term" value="F:cholesterol 24-hydroxylase activity"/>
    <property type="evidence" value="ECO:0007669"/>
    <property type="project" value="InterPro"/>
</dbReference>
<dbReference type="PANTHER" id="PTHR24293">
    <property type="entry name" value="CYTOCHROME P450 FAMILY 46 SUBFAMILY A"/>
    <property type="match status" value="1"/>
</dbReference>
<evidence type="ECO:0008006" key="4">
    <source>
        <dbReference type="Google" id="ProtNLM"/>
    </source>
</evidence>
<name>A0AAW0GQL3_9APHY</name>
<evidence type="ECO:0000313" key="3">
    <source>
        <dbReference type="Proteomes" id="UP001385951"/>
    </source>
</evidence>
<dbReference type="AlphaFoldDB" id="A0AAW0GQL3"/>
<proteinExistence type="predicted"/>
<feature type="signal peptide" evidence="1">
    <location>
        <begin position="1"/>
        <end position="22"/>
    </location>
</feature>
<feature type="chain" id="PRO_5043351012" description="Cytochrome P450" evidence="1">
    <location>
        <begin position="23"/>
        <end position="332"/>
    </location>
</feature>
<dbReference type="GO" id="GO:0006707">
    <property type="term" value="P:cholesterol catabolic process"/>
    <property type="evidence" value="ECO:0007669"/>
    <property type="project" value="InterPro"/>
</dbReference>
<accession>A0AAW0GQL3</accession>
<dbReference type="InterPro" id="IPR036396">
    <property type="entry name" value="Cyt_P450_sf"/>
</dbReference>
<dbReference type="SUPFAM" id="SSF48264">
    <property type="entry name" value="Cytochrome P450"/>
    <property type="match status" value="1"/>
</dbReference>
<dbReference type="Gene3D" id="1.10.630.10">
    <property type="entry name" value="Cytochrome P450"/>
    <property type="match status" value="1"/>
</dbReference>
<dbReference type="Pfam" id="PF00067">
    <property type="entry name" value="p450"/>
    <property type="match status" value="1"/>
</dbReference>